<gene>
    <name evidence="3" type="ORF">Eint_090670</name>
</gene>
<dbReference type="KEGG" id="ein:Eint_090670"/>
<dbReference type="VEuPathDB" id="MicrosporidiaDB:Eint_090670"/>
<proteinExistence type="inferred from homology"/>
<evidence type="ECO:0000313" key="4">
    <source>
        <dbReference type="Proteomes" id="UP000002313"/>
    </source>
</evidence>
<comment type="similarity">
    <text evidence="1">Belongs to the lunapark family.</text>
</comment>
<dbReference type="PANTHER" id="PTHR22166">
    <property type="entry name" value="ENDOPLASMIC RETICULUM JUNCTION FORMATION PROTEIN LUNAPARK"/>
    <property type="match status" value="1"/>
</dbReference>
<dbReference type="InterPro" id="IPR040115">
    <property type="entry name" value="Lnp"/>
</dbReference>
<dbReference type="RefSeq" id="XP_003073556.2">
    <property type="nucleotide sequence ID" value="XM_003073510.2"/>
</dbReference>
<keyword evidence="1" id="KW-1133">Transmembrane helix</keyword>
<keyword evidence="1" id="KW-0863">Zinc-finger</keyword>
<dbReference type="InterPro" id="IPR019273">
    <property type="entry name" value="Lunapark_Znf"/>
</dbReference>
<feature type="domain" description="Lunapark zinc ribbon" evidence="2">
    <location>
        <begin position="149"/>
        <end position="198"/>
    </location>
</feature>
<dbReference type="EMBL" id="CP001950">
    <property type="protein sequence ID" value="ADM12196.2"/>
    <property type="molecule type" value="Genomic_DNA"/>
</dbReference>
<dbReference type="OrthoDB" id="1725934at2759"/>
<dbReference type="GO" id="GO:0098826">
    <property type="term" value="C:endoplasmic reticulum tubular network membrane"/>
    <property type="evidence" value="ECO:0007669"/>
    <property type="project" value="UniProtKB-UniRule"/>
</dbReference>
<name>E0S9D2_ENCIT</name>
<protein>
    <recommendedName>
        <fullName evidence="1">Endoplasmic reticulum junction formation protein lunapark</fullName>
    </recommendedName>
</protein>
<evidence type="ECO:0000313" key="3">
    <source>
        <dbReference type="EMBL" id="ADM12196.2"/>
    </source>
</evidence>
<dbReference type="GO" id="GO:0071788">
    <property type="term" value="P:endoplasmic reticulum tubular network maintenance"/>
    <property type="evidence" value="ECO:0007669"/>
    <property type="project" value="UniProtKB-UniRule"/>
</dbReference>
<keyword evidence="4" id="KW-1185">Reference proteome</keyword>
<dbReference type="PANTHER" id="PTHR22166:SF12">
    <property type="entry name" value="ENDOPLASMIC RETICULUM JUNCTION FORMATION PROTEIN LUNAPARK"/>
    <property type="match status" value="1"/>
</dbReference>
<reference evidence="3 4" key="2">
    <citation type="journal article" date="2012" name="Proc. Natl. Acad. Sci. U.S.A.">
        <title>Gain and loss of multiple functionally related, horizontally transferred genes in the reduced genomes of two microsporidian parasites.</title>
        <authorList>
            <person name="Pombert J.-F."/>
            <person name="Selman M."/>
            <person name="Burki F."/>
            <person name="Bardell F.T."/>
            <person name="Farinelli L."/>
            <person name="Solter L.F."/>
            <person name="Whitman D.W."/>
            <person name="Weiss L.M."/>
            <person name="Corradi N."/>
            <person name="Keeling P.J."/>
        </authorList>
    </citation>
    <scope>NUCLEOTIDE SEQUENCE [LARGE SCALE GENOMIC DNA]</scope>
    <source>
        <strain evidence="3 4">ATCC 50506</strain>
    </source>
</reference>
<keyword evidence="1" id="KW-0812">Transmembrane</keyword>
<dbReference type="HOGENOM" id="CLU_088999_0_0_1"/>
<dbReference type="GO" id="GO:0008270">
    <property type="term" value="F:zinc ion binding"/>
    <property type="evidence" value="ECO:0007669"/>
    <property type="project" value="UniProtKB-KW"/>
</dbReference>
<dbReference type="AlphaFoldDB" id="E0S9D2"/>
<comment type="subcellular location">
    <subcellularLocation>
        <location evidence="1">Endoplasmic reticulum membrane</location>
        <topology evidence="1">Multi-pass membrane protein</topology>
    </subcellularLocation>
</comment>
<comment type="function">
    <text evidence="1">Plays a role in determining ER morphology.</text>
</comment>
<evidence type="ECO:0000256" key="1">
    <source>
        <dbReference type="RuleBase" id="RU367073"/>
    </source>
</evidence>
<feature type="transmembrane region" description="Helical" evidence="1">
    <location>
        <begin position="43"/>
        <end position="60"/>
    </location>
</feature>
<comment type="domain">
    <text evidence="1">The C4-type zinc finger motif is necessary both for its ER three-way tubular junction localization and formation.</text>
</comment>
<dbReference type="Proteomes" id="UP000002313">
    <property type="component" value="Chromosome IX"/>
</dbReference>
<organism evidence="3 4">
    <name type="scientific">Encephalitozoon intestinalis (strain ATCC 50506)</name>
    <name type="common">Microsporidian parasite</name>
    <name type="synonym">Septata intestinalis</name>
    <dbReference type="NCBI Taxonomy" id="876142"/>
    <lineage>
        <taxon>Eukaryota</taxon>
        <taxon>Fungi</taxon>
        <taxon>Fungi incertae sedis</taxon>
        <taxon>Microsporidia</taxon>
        <taxon>Unikaryonidae</taxon>
        <taxon>Encephalitozoon</taxon>
    </lineage>
</organism>
<evidence type="ECO:0000259" key="2">
    <source>
        <dbReference type="Pfam" id="PF10058"/>
    </source>
</evidence>
<dbReference type="Pfam" id="PF10058">
    <property type="entry name" value="Zn_ribbon_10"/>
    <property type="match status" value="1"/>
</dbReference>
<keyword evidence="1" id="KW-0479">Metal-binding</keyword>
<reference evidence="3 4" key="1">
    <citation type="journal article" date="2010" name="Nat. Commun.">
        <title>The complete sequence of the smallest known nuclear genome from the microsporidian Encephalitozoon intestinalis.</title>
        <authorList>
            <person name="Corradi N."/>
            <person name="Pombert J.-F."/>
            <person name="Farinelli L."/>
            <person name="Didier E.S."/>
            <person name="Keeling P.J."/>
        </authorList>
    </citation>
    <scope>NUCLEOTIDE SEQUENCE [LARGE SCALE GENOMIC DNA]</scope>
    <source>
        <strain evidence="3 4">ATCC 50506</strain>
    </source>
</reference>
<feature type="transmembrane region" description="Helical" evidence="1">
    <location>
        <begin position="66"/>
        <end position="87"/>
    </location>
</feature>
<keyword evidence="1" id="KW-0256">Endoplasmic reticulum</keyword>
<keyword evidence="1" id="KW-0472">Membrane</keyword>
<sequence>MGNVLSRNVPLRESLVRLEEQISKKEKAAKDLSGALNSLRIKMFLASCVVIVLSMAYSYADDQNMVLFGVGSALGCYIVRCVLIYLYEIRIQRLESSVEALKEIQKEQIALLKKEESFEATKKVIDKYESESMRRHYFGSIKQRRRGMMDSVTDIVLGDDPSTMYALICKRCNHHNGLVHPSEYDLNEFYCYNCNELNARSKNRNSNK</sequence>
<keyword evidence="1" id="KW-0862">Zinc</keyword>
<dbReference type="GO" id="GO:1903373">
    <property type="term" value="P:positive regulation of endoplasmic reticulum tubular network organization"/>
    <property type="evidence" value="ECO:0007669"/>
    <property type="project" value="UniProtKB-UniRule"/>
</dbReference>
<accession>E0S9D2</accession>
<dbReference type="GeneID" id="9698387"/>